<evidence type="ECO:0000313" key="2">
    <source>
        <dbReference type="EMBL" id="KAJ7732431.1"/>
    </source>
</evidence>
<organism evidence="2 3">
    <name type="scientific">Mycena metata</name>
    <dbReference type="NCBI Taxonomy" id="1033252"/>
    <lineage>
        <taxon>Eukaryota</taxon>
        <taxon>Fungi</taxon>
        <taxon>Dikarya</taxon>
        <taxon>Basidiomycota</taxon>
        <taxon>Agaricomycotina</taxon>
        <taxon>Agaricomycetes</taxon>
        <taxon>Agaricomycetidae</taxon>
        <taxon>Agaricales</taxon>
        <taxon>Marasmiineae</taxon>
        <taxon>Mycenaceae</taxon>
        <taxon>Mycena</taxon>
    </lineage>
</organism>
<feature type="region of interest" description="Disordered" evidence="1">
    <location>
        <begin position="107"/>
        <end position="146"/>
    </location>
</feature>
<accession>A0AAD7I0N8</accession>
<reference evidence="2" key="1">
    <citation type="submission" date="2023-03" db="EMBL/GenBank/DDBJ databases">
        <title>Massive genome expansion in bonnet fungi (Mycena s.s.) driven by repeated elements and novel gene families across ecological guilds.</title>
        <authorList>
            <consortium name="Lawrence Berkeley National Laboratory"/>
            <person name="Harder C.B."/>
            <person name="Miyauchi S."/>
            <person name="Viragh M."/>
            <person name="Kuo A."/>
            <person name="Thoen E."/>
            <person name="Andreopoulos B."/>
            <person name="Lu D."/>
            <person name="Skrede I."/>
            <person name="Drula E."/>
            <person name="Henrissat B."/>
            <person name="Morin E."/>
            <person name="Kohler A."/>
            <person name="Barry K."/>
            <person name="LaButti K."/>
            <person name="Morin E."/>
            <person name="Salamov A."/>
            <person name="Lipzen A."/>
            <person name="Mereny Z."/>
            <person name="Hegedus B."/>
            <person name="Baldrian P."/>
            <person name="Stursova M."/>
            <person name="Weitz H."/>
            <person name="Taylor A."/>
            <person name="Grigoriev I.V."/>
            <person name="Nagy L.G."/>
            <person name="Martin F."/>
            <person name="Kauserud H."/>
        </authorList>
    </citation>
    <scope>NUCLEOTIDE SEQUENCE</scope>
    <source>
        <strain evidence="2">CBHHK182m</strain>
    </source>
</reference>
<proteinExistence type="predicted"/>
<protein>
    <submittedName>
        <fullName evidence="2">Uncharacterized protein</fullName>
    </submittedName>
</protein>
<dbReference type="Proteomes" id="UP001215598">
    <property type="component" value="Unassembled WGS sequence"/>
</dbReference>
<comment type="caution">
    <text evidence="2">The sequence shown here is derived from an EMBL/GenBank/DDBJ whole genome shotgun (WGS) entry which is preliminary data.</text>
</comment>
<gene>
    <name evidence="2" type="ORF">B0H16DRAFT_1696410</name>
</gene>
<sequence>MTTGRHRAATAFLVIRGRRRGGAGSFCICGCDGGVRIQGVEVWLRVLRFHVLLVVGFSADGSSKQCEDQEGSGLVEFGKNAPALRLEEYRQAAGNAEPNLSSMQRTLRGAARRMGKPDDNETDTDVGLETVLNVAEDGNGAEEDGP</sequence>
<evidence type="ECO:0000256" key="1">
    <source>
        <dbReference type="SAM" id="MobiDB-lite"/>
    </source>
</evidence>
<name>A0AAD7I0N8_9AGAR</name>
<evidence type="ECO:0000313" key="3">
    <source>
        <dbReference type="Proteomes" id="UP001215598"/>
    </source>
</evidence>
<dbReference type="AlphaFoldDB" id="A0AAD7I0N8"/>
<keyword evidence="3" id="KW-1185">Reference proteome</keyword>
<dbReference type="EMBL" id="JARKIB010000145">
    <property type="protein sequence ID" value="KAJ7732431.1"/>
    <property type="molecule type" value="Genomic_DNA"/>
</dbReference>